<dbReference type="Proteomes" id="UP001521184">
    <property type="component" value="Unassembled WGS sequence"/>
</dbReference>
<keyword evidence="1" id="KW-0732">Signal</keyword>
<comment type="caution">
    <text evidence="2">The sequence shown here is derived from an EMBL/GenBank/DDBJ whole genome shotgun (WGS) entry which is preliminary data.</text>
</comment>
<evidence type="ECO:0000256" key="1">
    <source>
        <dbReference type="SAM" id="SignalP"/>
    </source>
</evidence>
<organism evidence="2 3">
    <name type="scientific">Diplodia intermedia</name>
    <dbReference type="NCBI Taxonomy" id="856260"/>
    <lineage>
        <taxon>Eukaryota</taxon>
        <taxon>Fungi</taxon>
        <taxon>Dikarya</taxon>
        <taxon>Ascomycota</taxon>
        <taxon>Pezizomycotina</taxon>
        <taxon>Dothideomycetes</taxon>
        <taxon>Dothideomycetes incertae sedis</taxon>
        <taxon>Botryosphaeriales</taxon>
        <taxon>Botryosphaeriaceae</taxon>
        <taxon>Diplodia</taxon>
    </lineage>
</organism>
<feature type="chain" id="PRO_5046695805" evidence="1">
    <location>
        <begin position="20"/>
        <end position="146"/>
    </location>
</feature>
<accession>A0ABR3TQP8</accession>
<evidence type="ECO:0000313" key="3">
    <source>
        <dbReference type="Proteomes" id="UP001521184"/>
    </source>
</evidence>
<keyword evidence="3" id="KW-1185">Reference proteome</keyword>
<proteinExistence type="predicted"/>
<sequence>MRSVPSILAVLALALGVAADTEWHFGDTIYMDPTSSETYIKKATYSLVPPAVSTDSTQSDAWLSIWIAAAELGAEELKRPNVSVANGAEIDFETWSNVTITLSAADESFGDSLSLSGATSFGFTSSEKSITWNGDIKFEVDQFPSS</sequence>
<evidence type="ECO:0000313" key="2">
    <source>
        <dbReference type="EMBL" id="KAL1642427.1"/>
    </source>
</evidence>
<protein>
    <submittedName>
        <fullName evidence="2">Uncharacterized protein</fullName>
    </submittedName>
</protein>
<name>A0ABR3TQP8_9PEZI</name>
<reference evidence="2 3" key="1">
    <citation type="journal article" date="2023" name="Plant Dis.">
        <title>First Report of Diplodia intermedia Causing Canker and Dieback Diseases on Apple Trees in Canada.</title>
        <authorList>
            <person name="Ellouze W."/>
            <person name="Ilyukhin E."/>
            <person name="Sulman M."/>
            <person name="Ali S."/>
        </authorList>
    </citation>
    <scope>NUCLEOTIDE SEQUENCE [LARGE SCALE GENOMIC DNA]</scope>
    <source>
        <strain evidence="2 3">M45-28</strain>
    </source>
</reference>
<dbReference type="EMBL" id="JAKEKT020000033">
    <property type="protein sequence ID" value="KAL1642427.1"/>
    <property type="molecule type" value="Genomic_DNA"/>
</dbReference>
<gene>
    <name evidence="2" type="ORF">SLS58_005501</name>
</gene>
<feature type="signal peptide" evidence="1">
    <location>
        <begin position="1"/>
        <end position="19"/>
    </location>
</feature>